<dbReference type="NCBIfam" id="TIGR00969">
    <property type="entry name" value="3a0106s02"/>
    <property type="match status" value="1"/>
</dbReference>
<sequence>MHNFEKIFLKRKIRVIPGFGLSIGITVTMLSLVVLIPLFSVFLLLSDSSFSDFLRVITDKQTIAAYQVSLSCSAIAAVVNVVFGILLAWILTRYQFPMRRILDGLIELPLALPTAVAGIALTTLYSEHGWIGRWFAKIGVKISYSKTGIVIAMIFIGIPLVVRSVQPVLEKLDPQYEEAAQVLGASRSRTFFKVVLPEILPAALTGFGLAFAKSIGEYGSVVFIAGNIPYETQIVPLIIMNKLEQFNYPAATAIAFVMVVFAFLLLFGINLIQARIQKIARG</sequence>
<organism evidence="11 12">
    <name type="scientific">Lacrimispora sphenoides JCM 1415</name>
    <dbReference type="NCBI Taxonomy" id="1297793"/>
    <lineage>
        <taxon>Bacteria</taxon>
        <taxon>Bacillati</taxon>
        <taxon>Bacillota</taxon>
        <taxon>Clostridia</taxon>
        <taxon>Lachnospirales</taxon>
        <taxon>Lachnospiraceae</taxon>
        <taxon>Lacrimispora</taxon>
    </lineage>
</organism>
<proteinExistence type="inferred from homology"/>
<keyword evidence="4 9" id="KW-0812">Transmembrane</keyword>
<evidence type="ECO:0000256" key="9">
    <source>
        <dbReference type="RuleBase" id="RU366001"/>
    </source>
</evidence>
<protein>
    <recommendedName>
        <fullName evidence="9">Sulfate transport system permease protein CysT</fullName>
    </recommendedName>
</protein>
<dbReference type="InterPro" id="IPR011865">
    <property type="entry name" value="CysT_permease"/>
</dbReference>
<keyword evidence="5 9" id="KW-1133">Transmembrane helix</keyword>
<keyword evidence="12" id="KW-1185">Reference proteome</keyword>
<feature type="transmembrane region" description="Helical" evidence="9">
    <location>
        <begin position="21"/>
        <end position="45"/>
    </location>
</feature>
<evidence type="ECO:0000256" key="3">
    <source>
        <dbReference type="ARBA" id="ARBA00022448"/>
    </source>
</evidence>
<evidence type="ECO:0000256" key="8">
    <source>
        <dbReference type="ARBA" id="ARBA00025323"/>
    </source>
</evidence>
<dbReference type="PANTHER" id="PTHR30406:SF10">
    <property type="entry name" value="SULFATE TRANSPORT SYSTEM PERMEASE PROTEIN CYST"/>
    <property type="match status" value="1"/>
</dbReference>
<feature type="transmembrane region" description="Helical" evidence="9">
    <location>
        <begin position="144"/>
        <end position="162"/>
    </location>
</feature>
<accession>A0ABY1CGB4</accession>
<evidence type="ECO:0000256" key="7">
    <source>
        <dbReference type="ARBA" id="ARBA00023136"/>
    </source>
</evidence>
<keyword evidence="7 9" id="KW-0472">Membrane</keyword>
<feature type="transmembrane region" description="Helical" evidence="9">
    <location>
        <begin position="65"/>
        <end position="92"/>
    </location>
</feature>
<dbReference type="InterPro" id="IPR000515">
    <property type="entry name" value="MetI-like"/>
</dbReference>
<comment type="function">
    <text evidence="8">Part of the ABC transporter complex CysAWTP (TC 3.A.1.6.1) involved in sulfate/thiosulfate import. Probably responsible for the translocation of the substrate across the membrane.</text>
</comment>
<feature type="transmembrane region" description="Helical" evidence="9">
    <location>
        <begin position="191"/>
        <end position="212"/>
    </location>
</feature>
<dbReference type="Proteomes" id="UP000198970">
    <property type="component" value="Chromosome I"/>
</dbReference>
<keyword evidence="6 9" id="KW-0764">Sulfate transport</keyword>
<evidence type="ECO:0000256" key="5">
    <source>
        <dbReference type="ARBA" id="ARBA00022989"/>
    </source>
</evidence>
<dbReference type="Gene3D" id="1.10.3720.10">
    <property type="entry name" value="MetI-like"/>
    <property type="match status" value="1"/>
</dbReference>
<evidence type="ECO:0000313" key="12">
    <source>
        <dbReference type="Proteomes" id="UP000198970"/>
    </source>
</evidence>
<evidence type="ECO:0000256" key="4">
    <source>
        <dbReference type="ARBA" id="ARBA00022692"/>
    </source>
</evidence>
<dbReference type="PANTHER" id="PTHR30406">
    <property type="entry name" value="SULFATE TRANSPORT SYSTEM PERMEASE PROTEIN"/>
    <property type="match status" value="1"/>
</dbReference>
<comment type="caution">
    <text evidence="9">Lacks conserved residue(s) required for the propagation of feature annotation.</text>
</comment>
<comment type="subunit">
    <text evidence="2">The complex is composed of two ATP-binding proteins (CysA), two transmembrane proteins (CysT and CysW) and a solute-binding protein (CysP).</text>
</comment>
<dbReference type="InterPro" id="IPR035906">
    <property type="entry name" value="MetI-like_sf"/>
</dbReference>
<evidence type="ECO:0000313" key="11">
    <source>
        <dbReference type="EMBL" id="SEU02371.1"/>
    </source>
</evidence>
<dbReference type="InterPro" id="IPR005667">
    <property type="entry name" value="Sulph_transpt2"/>
</dbReference>
<reference evidence="11 12" key="1">
    <citation type="submission" date="2016-10" db="EMBL/GenBank/DDBJ databases">
        <authorList>
            <person name="Varghese N."/>
            <person name="Submissions S."/>
        </authorList>
    </citation>
    <scope>NUCLEOTIDE SEQUENCE [LARGE SCALE GENOMIC DNA]</scope>
    <source>
        <strain evidence="11 12">ATCC 19403</strain>
    </source>
</reference>
<comment type="similarity">
    <text evidence="9">Belongs to the binding-protein-dependent transport system permease family. CysTW subfamily.</text>
</comment>
<dbReference type="PROSITE" id="PS50928">
    <property type="entry name" value="ABC_TM1"/>
    <property type="match status" value="1"/>
</dbReference>
<comment type="function">
    <text evidence="9">Part of the ABC transporter complex (TC 3.A.1.6.1) involved in sulfate/thiosulfate import.</text>
</comment>
<evidence type="ECO:0000259" key="10">
    <source>
        <dbReference type="PROSITE" id="PS50928"/>
    </source>
</evidence>
<feature type="domain" description="ABC transmembrane type-1" evidence="10">
    <location>
        <begin position="66"/>
        <end position="269"/>
    </location>
</feature>
<name>A0ABY1CGB4_9FIRM</name>
<evidence type="ECO:0000256" key="6">
    <source>
        <dbReference type="ARBA" id="ARBA00023032"/>
    </source>
</evidence>
<dbReference type="NCBIfam" id="TIGR02139">
    <property type="entry name" value="permease_CysT"/>
    <property type="match status" value="1"/>
</dbReference>
<dbReference type="CDD" id="cd06261">
    <property type="entry name" value="TM_PBP2"/>
    <property type="match status" value="1"/>
</dbReference>
<keyword evidence="3 9" id="KW-0813">Transport</keyword>
<dbReference type="SUPFAM" id="SSF161098">
    <property type="entry name" value="MetI-like"/>
    <property type="match status" value="1"/>
</dbReference>
<dbReference type="RefSeq" id="WP_100043334.1">
    <property type="nucleotide sequence ID" value="NZ_LT630003.1"/>
</dbReference>
<dbReference type="Pfam" id="PF00528">
    <property type="entry name" value="BPD_transp_1"/>
    <property type="match status" value="1"/>
</dbReference>
<gene>
    <name evidence="11" type="ORF">SAMN02745906_4075</name>
</gene>
<comment type="subcellular location">
    <subcellularLocation>
        <location evidence="1">Membrane</location>
        <topology evidence="1">Multi-pass membrane protein</topology>
    </subcellularLocation>
</comment>
<evidence type="ECO:0000256" key="2">
    <source>
        <dbReference type="ARBA" id="ARBA00011779"/>
    </source>
</evidence>
<feature type="transmembrane region" description="Helical" evidence="9">
    <location>
        <begin position="250"/>
        <end position="272"/>
    </location>
</feature>
<dbReference type="EMBL" id="LT630003">
    <property type="protein sequence ID" value="SEU02371.1"/>
    <property type="molecule type" value="Genomic_DNA"/>
</dbReference>
<evidence type="ECO:0000256" key="1">
    <source>
        <dbReference type="ARBA" id="ARBA00004141"/>
    </source>
</evidence>